<dbReference type="GO" id="GO:0008289">
    <property type="term" value="F:lipid binding"/>
    <property type="evidence" value="ECO:0007669"/>
    <property type="project" value="TreeGrafter"/>
</dbReference>
<feature type="compositionally biased region" description="Low complexity" evidence="2">
    <location>
        <begin position="461"/>
        <end position="486"/>
    </location>
</feature>
<sequence>MAWEGDGVDPWALNLSTPAGHHFALHSFLSTVERTTTILYLRRAHSKRRMVGSRLHDTRLLENLVKCEKEYQTALANVLGLSHSSVAALAAYGAALSPTNSRAAVGVAQTLSDADDALRSYADSIDDWREKLGEIRKLDAEIEVASRDREILITRLIKVSKQKPKGSSNAVATSSSGTKLAIAQSELQACEAHLATKQQELEELIRSALLDGLEKRCKAMTECGTIWSQKGREGLVALEDLQNAPPANGSTHPYSSYVPRPAYTRMREGNHSMDSNTSLAPSQSASQVGVNHVSPRPSEDTHITTASSGKPLSPIRTSLVMQAAVPSPTHESYRLDIPPAHSINDHVLPSGTPAPTQEGGDELDLNSSSASEDERNVQVHDNPIRAPVHVQTPVVNTEAIKMAVQGGGQIAPPTEPRASTTDFHRHGTLSKRPAKPPTTAPRQQPVEHDSGAEDKARKRSSSSLFGSFAGLFSHRSKSSAASGSRGDPPSPTKTRPRVAERDASPPRHRPQASGSGWQTRTDRNLREGKPEMVVGAGRAAAESSSEDEAAKKKGFFAIKKNDKSGKGKVREVEGPPPGGLAGGFLMRKKTTGSEQVRRRSRTVDEGTATHRLSRHSSDGELHRANSLSKRREVSPRRSRDDADLRRGSSVPPAPQPGPSNPTPTTNPAPTPASKDTAQQPKGGKIRKKAPAKHFDDGLGSAGGSLLKGAAAATAAASHAPSSPNAATGNTSLGGMGLPSSSGGLSRSSTVRSANASVAGGRTTSLGRGPAPVGNTQTNRRSSLQHDGLMAGVVAFAKRFRRVQG</sequence>
<feature type="compositionally biased region" description="Polar residues" evidence="2">
    <location>
        <begin position="272"/>
        <end position="289"/>
    </location>
</feature>
<dbReference type="InterPro" id="IPR027267">
    <property type="entry name" value="AH/BAR_dom_sf"/>
</dbReference>
<feature type="compositionally biased region" description="Basic and acidic residues" evidence="2">
    <location>
        <begin position="595"/>
        <end position="608"/>
    </location>
</feature>
<evidence type="ECO:0000313" key="4">
    <source>
        <dbReference type="Proteomes" id="UP000054248"/>
    </source>
</evidence>
<organism evidence="3 4">
    <name type="scientific">Tulasnella calospora MUT 4182</name>
    <dbReference type="NCBI Taxonomy" id="1051891"/>
    <lineage>
        <taxon>Eukaryota</taxon>
        <taxon>Fungi</taxon>
        <taxon>Dikarya</taxon>
        <taxon>Basidiomycota</taxon>
        <taxon>Agaricomycotina</taxon>
        <taxon>Agaricomycetes</taxon>
        <taxon>Cantharellales</taxon>
        <taxon>Tulasnellaceae</taxon>
        <taxon>Tulasnella</taxon>
    </lineage>
</organism>
<feature type="compositionally biased region" description="Pro residues" evidence="2">
    <location>
        <begin position="651"/>
        <end position="670"/>
    </location>
</feature>
<feature type="compositionally biased region" description="Polar residues" evidence="2">
    <location>
        <begin position="303"/>
        <end position="320"/>
    </location>
</feature>
<feature type="compositionally biased region" description="Basic and acidic residues" evidence="2">
    <location>
        <begin position="559"/>
        <end position="573"/>
    </location>
</feature>
<dbReference type="STRING" id="1051891.A0A0C3MF57"/>
<feature type="region of interest" description="Disordered" evidence="2">
    <location>
        <begin position="266"/>
        <end position="390"/>
    </location>
</feature>
<dbReference type="AlphaFoldDB" id="A0A0C3MF57"/>
<feature type="compositionally biased region" description="Basic and acidic residues" evidence="2">
    <location>
        <begin position="615"/>
        <end position="646"/>
    </location>
</feature>
<evidence type="ECO:0000313" key="3">
    <source>
        <dbReference type="EMBL" id="KIO32347.1"/>
    </source>
</evidence>
<feature type="coiled-coil region" evidence="1">
    <location>
        <begin position="180"/>
        <end position="207"/>
    </location>
</feature>
<keyword evidence="4" id="KW-1185">Reference proteome</keyword>
<keyword evidence="1" id="KW-0175">Coiled coil</keyword>
<accession>A0A0C3MF57</accession>
<feature type="compositionally biased region" description="Basic and acidic residues" evidence="2">
    <location>
        <begin position="520"/>
        <end position="530"/>
    </location>
</feature>
<dbReference type="HOGENOM" id="CLU_350283_0_0_1"/>
<dbReference type="GO" id="GO:0036286">
    <property type="term" value="C:eisosome filament"/>
    <property type="evidence" value="ECO:0007669"/>
    <property type="project" value="TreeGrafter"/>
</dbReference>
<dbReference type="Proteomes" id="UP000054248">
    <property type="component" value="Unassembled WGS sequence"/>
</dbReference>
<gene>
    <name evidence="3" type="ORF">M407DRAFT_4539</name>
</gene>
<dbReference type="PANTHER" id="PTHR31962">
    <property type="entry name" value="SPHINGOLIPID LONG CHAIN BASE-RESPONSIVE PROTEIN PIL1"/>
    <property type="match status" value="1"/>
</dbReference>
<dbReference type="Gene3D" id="1.20.1270.60">
    <property type="entry name" value="Arfaptin homology (AH) domain/BAR domain"/>
    <property type="match status" value="1"/>
</dbReference>
<feature type="compositionally biased region" description="Basic and acidic residues" evidence="2">
    <location>
        <begin position="445"/>
        <end position="456"/>
    </location>
</feature>
<feature type="region of interest" description="Disordered" evidence="2">
    <location>
        <begin position="406"/>
        <end position="787"/>
    </location>
</feature>
<feature type="compositionally biased region" description="Low complexity" evidence="2">
    <location>
        <begin position="703"/>
        <end position="726"/>
    </location>
</feature>
<feature type="compositionally biased region" description="Low complexity" evidence="2">
    <location>
        <begin position="737"/>
        <end position="748"/>
    </location>
</feature>
<reference evidence="4" key="2">
    <citation type="submission" date="2015-01" db="EMBL/GenBank/DDBJ databases">
        <title>Evolutionary Origins and Diversification of the Mycorrhizal Mutualists.</title>
        <authorList>
            <consortium name="DOE Joint Genome Institute"/>
            <consortium name="Mycorrhizal Genomics Consortium"/>
            <person name="Kohler A."/>
            <person name="Kuo A."/>
            <person name="Nagy L.G."/>
            <person name="Floudas D."/>
            <person name="Copeland A."/>
            <person name="Barry K.W."/>
            <person name="Cichocki N."/>
            <person name="Veneault-Fourrey C."/>
            <person name="LaButti K."/>
            <person name="Lindquist E.A."/>
            <person name="Lipzen A."/>
            <person name="Lundell T."/>
            <person name="Morin E."/>
            <person name="Murat C."/>
            <person name="Riley R."/>
            <person name="Ohm R."/>
            <person name="Sun H."/>
            <person name="Tunlid A."/>
            <person name="Henrissat B."/>
            <person name="Grigoriev I.V."/>
            <person name="Hibbett D.S."/>
            <person name="Martin F."/>
        </authorList>
    </citation>
    <scope>NUCLEOTIDE SEQUENCE [LARGE SCALE GENOMIC DNA]</scope>
    <source>
        <strain evidence="4">MUT 4182</strain>
    </source>
</reference>
<proteinExistence type="predicted"/>
<dbReference type="GO" id="GO:0006897">
    <property type="term" value="P:endocytosis"/>
    <property type="evidence" value="ECO:0007669"/>
    <property type="project" value="TreeGrafter"/>
</dbReference>
<dbReference type="GO" id="GO:0005886">
    <property type="term" value="C:plasma membrane"/>
    <property type="evidence" value="ECO:0007669"/>
    <property type="project" value="TreeGrafter"/>
</dbReference>
<dbReference type="GO" id="GO:0070941">
    <property type="term" value="P:eisosome assembly"/>
    <property type="evidence" value="ECO:0007669"/>
    <property type="project" value="TreeGrafter"/>
</dbReference>
<evidence type="ECO:0000256" key="1">
    <source>
        <dbReference type="SAM" id="Coils"/>
    </source>
</evidence>
<name>A0A0C3MF57_9AGAM</name>
<protein>
    <submittedName>
        <fullName evidence="3">Uncharacterized protein</fullName>
    </submittedName>
</protein>
<evidence type="ECO:0000256" key="2">
    <source>
        <dbReference type="SAM" id="MobiDB-lite"/>
    </source>
</evidence>
<dbReference type="PANTHER" id="PTHR31962:SF1">
    <property type="entry name" value="SPHINGOLIPID LONG CHAIN BASE-RESPONSIVE PROTEIN PIL1"/>
    <property type="match status" value="1"/>
</dbReference>
<feature type="compositionally biased region" description="Polar residues" evidence="2">
    <location>
        <begin position="749"/>
        <end position="765"/>
    </location>
</feature>
<reference evidence="3 4" key="1">
    <citation type="submission" date="2014-04" db="EMBL/GenBank/DDBJ databases">
        <authorList>
            <consortium name="DOE Joint Genome Institute"/>
            <person name="Kuo A."/>
            <person name="Girlanda M."/>
            <person name="Perotto S."/>
            <person name="Kohler A."/>
            <person name="Nagy L.G."/>
            <person name="Floudas D."/>
            <person name="Copeland A."/>
            <person name="Barry K.W."/>
            <person name="Cichocki N."/>
            <person name="Veneault-Fourrey C."/>
            <person name="LaButti K."/>
            <person name="Lindquist E.A."/>
            <person name="Lipzen A."/>
            <person name="Lundell T."/>
            <person name="Morin E."/>
            <person name="Murat C."/>
            <person name="Sun H."/>
            <person name="Tunlid A."/>
            <person name="Henrissat B."/>
            <person name="Grigoriev I.V."/>
            <person name="Hibbett D.S."/>
            <person name="Martin F."/>
            <person name="Nordberg H.P."/>
            <person name="Cantor M.N."/>
            <person name="Hua S.X."/>
        </authorList>
    </citation>
    <scope>NUCLEOTIDE SEQUENCE [LARGE SCALE GENOMIC DNA]</scope>
    <source>
        <strain evidence="3 4">MUT 4182</strain>
    </source>
</reference>
<dbReference type="EMBL" id="KN822955">
    <property type="protein sequence ID" value="KIO32347.1"/>
    <property type="molecule type" value="Genomic_DNA"/>
</dbReference>
<dbReference type="OrthoDB" id="3358861at2759"/>
<dbReference type="InterPro" id="IPR028245">
    <property type="entry name" value="PIL1/LSP1"/>
</dbReference>